<dbReference type="PANTHER" id="PTHR47245:SF2">
    <property type="entry name" value="PEPTIDYL-PROLYL CIS-TRANS ISOMERASE HP_0175-RELATED"/>
    <property type="match status" value="1"/>
</dbReference>
<organism evidence="3 4">
    <name type="scientific">Bacteroides pyogenes DSM 20611 = JCM 6294</name>
    <dbReference type="NCBI Taxonomy" id="1121100"/>
    <lineage>
        <taxon>Bacteria</taxon>
        <taxon>Pseudomonadati</taxon>
        <taxon>Bacteroidota</taxon>
        <taxon>Bacteroidia</taxon>
        <taxon>Bacteroidales</taxon>
        <taxon>Bacteroidaceae</taxon>
        <taxon>Bacteroides</taxon>
    </lineage>
</organism>
<evidence type="ECO:0000313" key="4">
    <source>
        <dbReference type="Proteomes" id="UP000018842"/>
    </source>
</evidence>
<dbReference type="Gene3D" id="3.10.50.40">
    <property type="match status" value="1"/>
</dbReference>
<gene>
    <name evidence="3" type="ORF">JCM6294_440</name>
</gene>
<dbReference type="GO" id="GO:0003755">
    <property type="term" value="F:peptidyl-prolyl cis-trans isomerase activity"/>
    <property type="evidence" value="ECO:0007669"/>
    <property type="project" value="UniProtKB-KW"/>
</dbReference>
<name>W4PE50_9BACE</name>
<dbReference type="InterPro" id="IPR050245">
    <property type="entry name" value="PrsA_foldase"/>
</dbReference>
<evidence type="ECO:0000313" key="3">
    <source>
        <dbReference type="EMBL" id="GAE17668.1"/>
    </source>
</evidence>
<protein>
    <submittedName>
        <fullName evidence="3">Survival protein SurA</fullName>
    </submittedName>
</protein>
<dbReference type="PANTHER" id="PTHR47245">
    <property type="entry name" value="PEPTIDYLPROLYL ISOMERASE"/>
    <property type="match status" value="1"/>
</dbReference>
<feature type="domain" description="PpiC" evidence="2">
    <location>
        <begin position="148"/>
        <end position="245"/>
    </location>
</feature>
<dbReference type="SUPFAM" id="SSF54534">
    <property type="entry name" value="FKBP-like"/>
    <property type="match status" value="1"/>
</dbReference>
<keyword evidence="1" id="KW-0697">Rotamase</keyword>
<evidence type="ECO:0000256" key="1">
    <source>
        <dbReference type="PROSITE-ProRule" id="PRU00278"/>
    </source>
</evidence>
<dbReference type="InterPro" id="IPR000297">
    <property type="entry name" value="PPIase_PpiC"/>
</dbReference>
<evidence type="ECO:0000259" key="2">
    <source>
        <dbReference type="PROSITE" id="PS50198"/>
    </source>
</evidence>
<dbReference type="STRING" id="1121100.GCA_000428105_00333"/>
<dbReference type="eggNOG" id="COG0760">
    <property type="taxonomic scope" value="Bacteria"/>
</dbReference>
<dbReference type="Proteomes" id="UP000018842">
    <property type="component" value="Unassembled WGS sequence"/>
</dbReference>
<dbReference type="AlphaFoldDB" id="W4PE50"/>
<dbReference type="PROSITE" id="PS50198">
    <property type="entry name" value="PPIC_PPIASE_2"/>
    <property type="match status" value="1"/>
</dbReference>
<sequence>MNVERAVLNGSEVFVVHRFCFKCSRVMKRAFLLGCVCLFGIAGFSQDDPVLMRINGRDVTRSEFEYGLKVHSRKTGTELPLKKYVDFFIVSQLKVEAAEEQGLDTAQTFRKHQESYRKELFETCLLGHRSLDNDMREMYRNLQKNALGEQVQLMQVCKYLPQTVTSRHLELARVRMDSIYGSIKKNPDIDFEDLVRQFSDDKRIRWIARLQETSEFEQVAFSLNKGEISSPFFTPQGIHLVKILDRKETLEYDAAHGRLIERWMRGKKGEEKIIARVEELKSENQFVRNSDGIDELLSKGRTEKELFTIDGRSYSGRMFERFASSCPQSVKRQLERFICKSLLDDEKRRMTDKYPEMRYDLQNYTDSLLIDEVTRRIIDEPAMNDRAGLATYFKFHSSNYRWDIPRYKGAVLHCADKKTAKRAKKILKKAPFKEWQMLVQKAFNEDGAERIKLEQGTFSEGDNPYVDRLVFKKGDFAPIASHPFTVVVGEKKKGPDDYREVVDLVRKDYRIFLLASWEQELRTAAKVEINQEVLKTVNND</sequence>
<keyword evidence="1" id="KW-0413">Isomerase</keyword>
<comment type="caution">
    <text evidence="3">The sequence shown here is derived from an EMBL/GenBank/DDBJ whole genome shotgun (WGS) entry which is preliminary data.</text>
</comment>
<dbReference type="EMBL" id="BAIR01000002">
    <property type="protein sequence ID" value="GAE17668.1"/>
    <property type="molecule type" value="Genomic_DNA"/>
</dbReference>
<dbReference type="Pfam" id="PF00639">
    <property type="entry name" value="Rotamase"/>
    <property type="match status" value="1"/>
</dbReference>
<reference evidence="4" key="1">
    <citation type="journal article" date="2014" name="Genome">
        <title>Draft Genome Sequences of Three Strains of Bacteroides pyogenes Isolated from a Cat and Swine.</title>
        <authorList>
            <person name="Sakamoto M."/>
            <person name="Oshima K."/>
            <person name="Suda W."/>
            <person name="Kitamura K."/>
            <person name="Iida T."/>
            <person name="Hattori M."/>
            <person name="Ohkuma M."/>
        </authorList>
    </citation>
    <scope>NUCLEOTIDE SEQUENCE [LARGE SCALE GENOMIC DNA]</scope>
    <source>
        <strain evidence="4">JCM 6294</strain>
    </source>
</reference>
<dbReference type="InterPro" id="IPR046357">
    <property type="entry name" value="PPIase_dom_sf"/>
</dbReference>
<accession>W4PE50</accession>
<proteinExistence type="predicted"/>